<feature type="region of interest" description="Disordered" evidence="1">
    <location>
        <begin position="205"/>
        <end position="232"/>
    </location>
</feature>
<evidence type="ECO:0000256" key="1">
    <source>
        <dbReference type="SAM" id="MobiDB-lite"/>
    </source>
</evidence>
<dbReference type="AlphaFoldDB" id="A0AAD2CQM1"/>
<reference evidence="2" key="1">
    <citation type="submission" date="2023-08" db="EMBL/GenBank/DDBJ databases">
        <authorList>
            <person name="Audoor S."/>
            <person name="Bilcke G."/>
        </authorList>
    </citation>
    <scope>NUCLEOTIDE SEQUENCE</scope>
</reference>
<sequence>MAIDLPAPAFRWLLENAASNEELASISNVCRSWREKISDEIWKQVENSAEEDIGKRESAQHILLLPSILRCIIRDDLVDKGSSETFCLSWFHPYGIQTRRIPLNPAYDTEDEDDKMDYRGHRRIGSPNHFAPSGQTSYVGSEEEGKPGDRKGNSRMIASVGSRHNRRPKCEYVHCMYQWDSHKEATEVLRPFGFTSSFVKPLIEKASDKSRSSSSRKRKDKEKSKQSTPAVRGATIARPEGFCLCWDDSQEKLESQLRDAQNGASDKNPAELRRLVRRRARRRREVQREVLPRVVDCTPSALVYEPRSIPRAVQFLNVDFSHAVRLFTPPFSGGPIPTPITFFLVAIATEDGCFLSGLENRFEIGHLYPQNANESLVERSPICICTEFGVENKVPKATKSTDEGSQFKKVEPYNSDDSSFDVSMDGSNFDPPSKCACSFSGLGNAVEDEEDEDVGQICRGRRGPGTWHCYTIVVDGTSSVIRIDGIREPLECSNGIPAKAVAYLDGLTIGADHTFDMSLCFGQGSDGEGEGAIAELAVFKGKLNVADIMAMEKDMMHRHGIDLPELESNVILAEDVFFKRAHAMLSHPPQHKIFADGAMSVPLRYMTKHRSVAWKQANPVTGDKILVSRIGTKSTESSSDW</sequence>
<organism evidence="2 3">
    <name type="scientific">Cylindrotheca closterium</name>
    <dbReference type="NCBI Taxonomy" id="2856"/>
    <lineage>
        <taxon>Eukaryota</taxon>
        <taxon>Sar</taxon>
        <taxon>Stramenopiles</taxon>
        <taxon>Ochrophyta</taxon>
        <taxon>Bacillariophyta</taxon>
        <taxon>Bacillariophyceae</taxon>
        <taxon>Bacillariophycidae</taxon>
        <taxon>Bacillariales</taxon>
        <taxon>Bacillariaceae</taxon>
        <taxon>Cylindrotheca</taxon>
    </lineage>
</organism>
<protein>
    <recommendedName>
        <fullName evidence="4">F-box domain-containing protein</fullName>
    </recommendedName>
</protein>
<evidence type="ECO:0000313" key="3">
    <source>
        <dbReference type="Proteomes" id="UP001295423"/>
    </source>
</evidence>
<name>A0AAD2CQM1_9STRA</name>
<evidence type="ECO:0000313" key="2">
    <source>
        <dbReference type="EMBL" id="CAJ1933754.1"/>
    </source>
</evidence>
<comment type="caution">
    <text evidence="2">The sequence shown here is derived from an EMBL/GenBank/DDBJ whole genome shotgun (WGS) entry which is preliminary data.</text>
</comment>
<evidence type="ECO:0008006" key="4">
    <source>
        <dbReference type="Google" id="ProtNLM"/>
    </source>
</evidence>
<keyword evidence="3" id="KW-1185">Reference proteome</keyword>
<dbReference type="EMBL" id="CAKOGP040000302">
    <property type="protein sequence ID" value="CAJ1933754.1"/>
    <property type="molecule type" value="Genomic_DNA"/>
</dbReference>
<feature type="region of interest" description="Disordered" evidence="1">
    <location>
        <begin position="123"/>
        <end position="162"/>
    </location>
</feature>
<proteinExistence type="predicted"/>
<feature type="compositionally biased region" description="Basic and acidic residues" evidence="1">
    <location>
        <begin position="143"/>
        <end position="152"/>
    </location>
</feature>
<dbReference type="Proteomes" id="UP001295423">
    <property type="component" value="Unassembled WGS sequence"/>
</dbReference>
<accession>A0AAD2CQM1</accession>
<gene>
    <name evidence="2" type="ORF">CYCCA115_LOCUS3443</name>
</gene>